<protein>
    <submittedName>
        <fullName evidence="1">Uncharacterized protein</fullName>
    </submittedName>
</protein>
<accession>A0AA39MDI7</accession>
<comment type="caution">
    <text evidence="1">The sequence shown here is derived from an EMBL/GenBank/DDBJ whole genome shotgun (WGS) entry which is preliminary data.</text>
</comment>
<keyword evidence="2" id="KW-1185">Reference proteome</keyword>
<dbReference type="EMBL" id="JAUEPT010000157">
    <property type="protein sequence ID" value="KAK0430292.1"/>
    <property type="molecule type" value="Genomic_DNA"/>
</dbReference>
<gene>
    <name evidence="1" type="ORF">EV421DRAFT_1744233</name>
</gene>
<evidence type="ECO:0000313" key="1">
    <source>
        <dbReference type="EMBL" id="KAK0430292.1"/>
    </source>
</evidence>
<dbReference type="AlphaFoldDB" id="A0AA39MDI7"/>
<reference evidence="1" key="1">
    <citation type="submission" date="2023-06" db="EMBL/GenBank/DDBJ databases">
        <authorList>
            <consortium name="Lawrence Berkeley National Laboratory"/>
            <person name="Ahrendt S."/>
            <person name="Sahu N."/>
            <person name="Indic B."/>
            <person name="Wong-Bajracharya J."/>
            <person name="Merenyi Z."/>
            <person name="Ke H.-M."/>
            <person name="Monk M."/>
            <person name="Kocsube S."/>
            <person name="Drula E."/>
            <person name="Lipzen A."/>
            <person name="Balint B."/>
            <person name="Henrissat B."/>
            <person name="Andreopoulos B."/>
            <person name="Martin F.M."/>
            <person name="Harder C.B."/>
            <person name="Rigling D."/>
            <person name="Ford K.L."/>
            <person name="Foster G.D."/>
            <person name="Pangilinan J."/>
            <person name="Papanicolaou A."/>
            <person name="Barry K."/>
            <person name="LaButti K."/>
            <person name="Viragh M."/>
            <person name="Koriabine M."/>
            <person name="Yan M."/>
            <person name="Riley R."/>
            <person name="Champramary S."/>
            <person name="Plett K.L."/>
            <person name="Tsai I.J."/>
            <person name="Slot J."/>
            <person name="Sipos G."/>
            <person name="Plett J."/>
            <person name="Nagy L.G."/>
            <person name="Grigoriev I.V."/>
        </authorList>
    </citation>
    <scope>NUCLEOTIDE SEQUENCE</scope>
    <source>
        <strain evidence="1">FPL87.14</strain>
    </source>
</reference>
<sequence>MPELAVAELPILCPSIHIFTASNCSLIRSVILPNLEQVSVPGWVPDWFEEPVVADAQVVSLLLFTIKRSQCQTTLMVIILTEDVIGIARLAPALDKWVFSWQRWSNSYHDPLEQLIKEMAKKTITSIGETAFTLLPVLTSLCITVDYLQRDLTPMLYFVGELLANAIEAWLGTYFGVVVSIGLSGFELLENCVYNFYRNFVYDSYSSVASKNSAHLESYVRIVDDSDEDNDLDG</sequence>
<organism evidence="1 2">
    <name type="scientific">Armillaria borealis</name>
    <dbReference type="NCBI Taxonomy" id="47425"/>
    <lineage>
        <taxon>Eukaryota</taxon>
        <taxon>Fungi</taxon>
        <taxon>Dikarya</taxon>
        <taxon>Basidiomycota</taxon>
        <taxon>Agaricomycotina</taxon>
        <taxon>Agaricomycetes</taxon>
        <taxon>Agaricomycetidae</taxon>
        <taxon>Agaricales</taxon>
        <taxon>Marasmiineae</taxon>
        <taxon>Physalacriaceae</taxon>
        <taxon>Armillaria</taxon>
    </lineage>
</organism>
<dbReference type="Proteomes" id="UP001175226">
    <property type="component" value="Unassembled WGS sequence"/>
</dbReference>
<evidence type="ECO:0000313" key="2">
    <source>
        <dbReference type="Proteomes" id="UP001175226"/>
    </source>
</evidence>
<name>A0AA39MDI7_9AGAR</name>
<proteinExistence type="predicted"/>